<reference evidence="1" key="1">
    <citation type="submission" date="2021-06" db="EMBL/GenBank/DDBJ databases">
        <authorList>
            <person name="Hodson N. C."/>
            <person name="Mongue J. A."/>
            <person name="Jaron S. K."/>
        </authorList>
    </citation>
    <scope>NUCLEOTIDE SEQUENCE</scope>
</reference>
<protein>
    <submittedName>
        <fullName evidence="1">Uncharacterized protein</fullName>
    </submittedName>
</protein>
<name>A0A8J2PR01_9HEXA</name>
<comment type="caution">
    <text evidence="1">The sequence shown here is derived from an EMBL/GenBank/DDBJ whole genome shotgun (WGS) entry which is preliminary data.</text>
</comment>
<evidence type="ECO:0000313" key="1">
    <source>
        <dbReference type="EMBL" id="CAG7830114.1"/>
    </source>
</evidence>
<dbReference type="AlphaFoldDB" id="A0A8J2PR01"/>
<keyword evidence="2" id="KW-1185">Reference proteome</keyword>
<sequence length="75" mass="8709">MEYNWAGTKRGEFPKLAFKNTKLLSVVYEAVRKMKYHTAAQNSDIKTFIQYWLKNAKGRSCGWKKSADTSETLDQ</sequence>
<evidence type="ECO:0000313" key="2">
    <source>
        <dbReference type="Proteomes" id="UP000708208"/>
    </source>
</evidence>
<organism evidence="1 2">
    <name type="scientific">Allacma fusca</name>
    <dbReference type="NCBI Taxonomy" id="39272"/>
    <lineage>
        <taxon>Eukaryota</taxon>
        <taxon>Metazoa</taxon>
        <taxon>Ecdysozoa</taxon>
        <taxon>Arthropoda</taxon>
        <taxon>Hexapoda</taxon>
        <taxon>Collembola</taxon>
        <taxon>Symphypleona</taxon>
        <taxon>Sminthuridae</taxon>
        <taxon>Allacma</taxon>
    </lineage>
</organism>
<gene>
    <name evidence="1" type="ORF">AFUS01_LOCUS39940</name>
</gene>
<proteinExistence type="predicted"/>
<dbReference type="Proteomes" id="UP000708208">
    <property type="component" value="Unassembled WGS sequence"/>
</dbReference>
<accession>A0A8J2PR01</accession>
<dbReference type="EMBL" id="CAJVCH010554386">
    <property type="protein sequence ID" value="CAG7830114.1"/>
    <property type="molecule type" value="Genomic_DNA"/>
</dbReference>